<keyword evidence="1" id="KW-0812">Transmembrane</keyword>
<proteinExistence type="predicted"/>
<evidence type="ECO:0000313" key="3">
    <source>
        <dbReference type="Proteomes" id="UP000193411"/>
    </source>
</evidence>
<feature type="transmembrane region" description="Helical" evidence="1">
    <location>
        <begin position="28"/>
        <end position="46"/>
    </location>
</feature>
<organism evidence="2 3">
    <name type="scientific">Catenaria anguillulae PL171</name>
    <dbReference type="NCBI Taxonomy" id="765915"/>
    <lineage>
        <taxon>Eukaryota</taxon>
        <taxon>Fungi</taxon>
        <taxon>Fungi incertae sedis</taxon>
        <taxon>Blastocladiomycota</taxon>
        <taxon>Blastocladiomycetes</taxon>
        <taxon>Blastocladiales</taxon>
        <taxon>Catenariaceae</taxon>
        <taxon>Catenaria</taxon>
    </lineage>
</organism>
<keyword evidence="1" id="KW-0472">Membrane</keyword>
<name>A0A1Y2HSW5_9FUNG</name>
<dbReference type="EMBL" id="MCFL01000014">
    <property type="protein sequence ID" value="ORZ37014.1"/>
    <property type="molecule type" value="Genomic_DNA"/>
</dbReference>
<protein>
    <submittedName>
        <fullName evidence="2">Uncharacterized protein</fullName>
    </submittedName>
</protein>
<sequence length="69" mass="7255">MEGRRRGPSSGPNRTCCRASLCNRRDPSSGRIVGVAVGVLVAIWPFHWPLSWCVGGAGCHWCSVGAGCG</sequence>
<feature type="non-terminal residue" evidence="2">
    <location>
        <position position="69"/>
    </location>
</feature>
<dbReference type="Proteomes" id="UP000193411">
    <property type="component" value="Unassembled WGS sequence"/>
</dbReference>
<comment type="caution">
    <text evidence="2">The sequence shown here is derived from an EMBL/GenBank/DDBJ whole genome shotgun (WGS) entry which is preliminary data.</text>
</comment>
<keyword evidence="1" id="KW-1133">Transmembrane helix</keyword>
<accession>A0A1Y2HSW5</accession>
<evidence type="ECO:0000313" key="2">
    <source>
        <dbReference type="EMBL" id="ORZ37014.1"/>
    </source>
</evidence>
<reference evidence="2 3" key="1">
    <citation type="submission" date="2016-07" db="EMBL/GenBank/DDBJ databases">
        <title>Pervasive Adenine N6-methylation of Active Genes in Fungi.</title>
        <authorList>
            <consortium name="DOE Joint Genome Institute"/>
            <person name="Mondo S.J."/>
            <person name="Dannebaum R.O."/>
            <person name="Kuo R.C."/>
            <person name="Labutti K."/>
            <person name="Haridas S."/>
            <person name="Kuo A."/>
            <person name="Salamov A."/>
            <person name="Ahrendt S.R."/>
            <person name="Lipzen A."/>
            <person name="Sullivan W."/>
            <person name="Andreopoulos W.B."/>
            <person name="Clum A."/>
            <person name="Lindquist E."/>
            <person name="Daum C."/>
            <person name="Ramamoorthy G.K."/>
            <person name="Gryganskyi A."/>
            <person name="Culley D."/>
            <person name="Magnuson J.K."/>
            <person name="James T.Y."/>
            <person name="O'Malley M.A."/>
            <person name="Stajich J.E."/>
            <person name="Spatafora J.W."/>
            <person name="Visel A."/>
            <person name="Grigoriev I.V."/>
        </authorList>
    </citation>
    <scope>NUCLEOTIDE SEQUENCE [LARGE SCALE GENOMIC DNA]</scope>
    <source>
        <strain evidence="2 3">PL171</strain>
    </source>
</reference>
<evidence type="ECO:0000256" key="1">
    <source>
        <dbReference type="SAM" id="Phobius"/>
    </source>
</evidence>
<dbReference type="AlphaFoldDB" id="A0A1Y2HSW5"/>
<gene>
    <name evidence="2" type="ORF">BCR44DRAFT_1431280</name>
</gene>
<keyword evidence="3" id="KW-1185">Reference proteome</keyword>